<evidence type="ECO:0000259" key="1">
    <source>
        <dbReference type="Pfam" id="PF04069"/>
    </source>
</evidence>
<dbReference type="Pfam" id="PF04069">
    <property type="entry name" value="OpuAC"/>
    <property type="match status" value="1"/>
</dbReference>
<sequence length="152" mass="16896">MVHNQGNYAAMMADTIARYKEGKPVIYYTWTPYWVSDVLKPGKDVVWLQVPFSSLPGVQKNIDTKLANGANYGFPVSTMHIVANKAWAEKNPAAAKLFSIMKLPIADINAENAMMHEGHASEADIQGHVDGWIKAHQQQFDGWLKEALAAQK</sequence>
<gene>
    <name evidence="2" type="primary">proX_1</name>
    <name evidence="2" type="ORF">NCTC13098_01562</name>
</gene>
<dbReference type="InterPro" id="IPR007210">
    <property type="entry name" value="ABC_Gly_betaine_transp_sub-bd"/>
</dbReference>
<dbReference type="Gene3D" id="3.40.190.10">
    <property type="entry name" value="Periplasmic binding protein-like II"/>
    <property type="match status" value="1"/>
</dbReference>
<evidence type="ECO:0000313" key="3">
    <source>
        <dbReference type="Proteomes" id="UP000274346"/>
    </source>
</evidence>
<evidence type="ECO:0000313" key="2">
    <source>
        <dbReference type="EMBL" id="VDR25250.1"/>
    </source>
</evidence>
<dbReference type="Gene3D" id="3.40.190.100">
    <property type="entry name" value="Glycine betaine-binding periplasmic protein, domain 2"/>
    <property type="match status" value="1"/>
</dbReference>
<dbReference type="SUPFAM" id="SSF53850">
    <property type="entry name" value="Periplasmic binding protein-like II"/>
    <property type="match status" value="1"/>
</dbReference>
<organism evidence="2 3">
    <name type="scientific">Raoultella terrigena</name>
    <name type="common">Klebsiella terrigena</name>
    <dbReference type="NCBI Taxonomy" id="577"/>
    <lineage>
        <taxon>Bacteria</taxon>
        <taxon>Pseudomonadati</taxon>
        <taxon>Pseudomonadota</taxon>
        <taxon>Gammaproteobacteria</taxon>
        <taxon>Enterobacterales</taxon>
        <taxon>Enterobacteriaceae</taxon>
        <taxon>Klebsiella/Raoultella group</taxon>
        <taxon>Raoultella</taxon>
    </lineage>
</organism>
<dbReference type="GO" id="GO:0043190">
    <property type="term" value="C:ATP-binding cassette (ABC) transporter complex"/>
    <property type="evidence" value="ECO:0007669"/>
    <property type="project" value="InterPro"/>
</dbReference>
<accession>A0A3P8LZ04</accession>
<dbReference type="AlphaFoldDB" id="A0A3P8LZ04"/>
<feature type="domain" description="ABC-type glycine betaine transport system substrate-binding" evidence="1">
    <location>
        <begin position="4"/>
        <end position="134"/>
    </location>
</feature>
<dbReference type="KEGG" id="rtg:NCTC13098_01562"/>
<reference evidence="2 3" key="1">
    <citation type="submission" date="2018-12" db="EMBL/GenBank/DDBJ databases">
        <authorList>
            <consortium name="Pathogen Informatics"/>
        </authorList>
    </citation>
    <scope>NUCLEOTIDE SEQUENCE [LARGE SCALE GENOMIC DNA]</scope>
    <source>
        <strain evidence="2 3">NCTC13098</strain>
    </source>
</reference>
<name>A0A3P8LZ04_RAOTE</name>
<dbReference type="GO" id="GO:0022857">
    <property type="term" value="F:transmembrane transporter activity"/>
    <property type="evidence" value="ECO:0007669"/>
    <property type="project" value="InterPro"/>
</dbReference>
<dbReference type="Proteomes" id="UP000274346">
    <property type="component" value="Chromosome"/>
</dbReference>
<dbReference type="NCBIfam" id="NF008334">
    <property type="entry name" value="PRK11119.1"/>
    <property type="match status" value="1"/>
</dbReference>
<proteinExistence type="predicted"/>
<dbReference type="EMBL" id="LR131271">
    <property type="protein sequence ID" value="VDR25250.1"/>
    <property type="molecule type" value="Genomic_DNA"/>
</dbReference>
<protein>
    <submittedName>
        <fullName evidence="2">Glycine betaine-binding periplasmic protein</fullName>
    </submittedName>
</protein>